<protein>
    <submittedName>
        <fullName evidence="3">Zinc finger MYM-type protein 1</fullName>
    </submittedName>
</protein>
<dbReference type="Pfam" id="PF14291">
    <property type="entry name" value="DUF4371"/>
    <property type="match status" value="1"/>
</dbReference>
<dbReference type="PANTHER" id="PTHR45749:SF21">
    <property type="entry name" value="DUF4371 DOMAIN-CONTAINING PROTEIN"/>
    <property type="match status" value="1"/>
</dbReference>
<dbReference type="Pfam" id="PF05699">
    <property type="entry name" value="Dimer_Tnp_hAT"/>
    <property type="match status" value="1"/>
</dbReference>
<dbReference type="InterPro" id="IPR008906">
    <property type="entry name" value="HATC_C_dom"/>
</dbReference>
<feature type="domain" description="HAT C-terminal dimerisation" evidence="1">
    <location>
        <begin position="481"/>
        <end position="553"/>
    </location>
</feature>
<proteinExistence type="predicted"/>
<dbReference type="GO" id="GO:0046983">
    <property type="term" value="F:protein dimerization activity"/>
    <property type="evidence" value="ECO:0007669"/>
    <property type="project" value="InterPro"/>
</dbReference>
<gene>
    <name evidence="3" type="primary">ZMYM1_19</name>
    <name evidence="3" type="ORF">g.62622</name>
</gene>
<dbReference type="InterPro" id="IPR012337">
    <property type="entry name" value="RNaseH-like_sf"/>
</dbReference>
<feature type="domain" description="DUF4371" evidence="2">
    <location>
        <begin position="1"/>
        <end position="156"/>
    </location>
</feature>
<name>A0A2S2N7R4_SCHGA</name>
<sequence length="580" mass="66789">MRGHNETDMSTNCGNFLELLKLRAHDNTIIHKYYIEKEMSFTYTNPEYQNLFLKYMADSIKKSIIKDIQSNGFYSILVDETQDLSYHEQVSIYIRYVDQHFVPHEVFLGFYKTNTTDGLALTNLIKNVLNSYGIDLNNIRGQCYDGAASMRGSYSGVQSRIKEENPLALYVHCYAHILNLCLVDLAKSVPMVRNTFGTLSTLHNFIKASSKRYAIFKKVQESNAENKTIPDHSNIDNQKVQEDLKNIKKKTLKSLSDTRWNCRIEAIKSVLENLETIFQTLLEIESIDTHSGSDAASLSRCVKNFEFIFCLHVLREILGLTNVLNLYLQSPKNNYATVKDMALHTIESLKDYRCDSKFNELWILSKTVCDQNKLDPPKIPRMSKVPNRHGGGAKQAVYQDVQHYFKINFFFPLLDLLTNDISNRFSENDLDILQALYDVLCEENPSNDVIKKVCTTYSLTEVELKGELSILNKMLKNSEIKDSLENRIDFFKKNNLKGGFENYSKCLTIFLSIPTNTASNERSFSSLKKLKTYLRLTMGQTRLSSIATLYIERDREIDFDQVINEFDEGAPIRGRRLVLK</sequence>
<dbReference type="PANTHER" id="PTHR45749">
    <property type="match status" value="1"/>
</dbReference>
<organism evidence="3">
    <name type="scientific">Schizaphis graminum</name>
    <name type="common">Green bug aphid</name>
    <dbReference type="NCBI Taxonomy" id="13262"/>
    <lineage>
        <taxon>Eukaryota</taxon>
        <taxon>Metazoa</taxon>
        <taxon>Ecdysozoa</taxon>
        <taxon>Arthropoda</taxon>
        <taxon>Hexapoda</taxon>
        <taxon>Insecta</taxon>
        <taxon>Pterygota</taxon>
        <taxon>Neoptera</taxon>
        <taxon>Paraneoptera</taxon>
        <taxon>Hemiptera</taxon>
        <taxon>Sternorrhyncha</taxon>
        <taxon>Aphidomorpha</taxon>
        <taxon>Aphidoidea</taxon>
        <taxon>Aphididae</taxon>
        <taxon>Aphidini</taxon>
        <taxon>Schizaphis</taxon>
    </lineage>
</organism>
<evidence type="ECO:0000259" key="2">
    <source>
        <dbReference type="Pfam" id="PF14291"/>
    </source>
</evidence>
<dbReference type="SUPFAM" id="SSF53098">
    <property type="entry name" value="Ribonuclease H-like"/>
    <property type="match status" value="1"/>
</dbReference>
<dbReference type="InterPro" id="IPR025398">
    <property type="entry name" value="DUF4371"/>
</dbReference>
<reference evidence="3" key="1">
    <citation type="submission" date="2018-04" db="EMBL/GenBank/DDBJ databases">
        <title>Transcriptome of Schizaphis graminum biotype I.</title>
        <authorList>
            <person name="Scully E.D."/>
            <person name="Geib S.M."/>
            <person name="Palmer N.A."/>
            <person name="Koch K."/>
            <person name="Bradshaw J."/>
            <person name="Heng-Moss T."/>
            <person name="Sarath G."/>
        </authorList>
    </citation>
    <scope>NUCLEOTIDE SEQUENCE</scope>
</reference>
<dbReference type="EMBL" id="GGMR01000576">
    <property type="protein sequence ID" value="MBY13195.1"/>
    <property type="molecule type" value="Transcribed_RNA"/>
</dbReference>
<accession>A0A2S2N7R4</accession>
<evidence type="ECO:0000313" key="3">
    <source>
        <dbReference type="EMBL" id="MBY13195.1"/>
    </source>
</evidence>
<evidence type="ECO:0000259" key="1">
    <source>
        <dbReference type="Pfam" id="PF05699"/>
    </source>
</evidence>
<dbReference type="AlphaFoldDB" id="A0A2S2N7R4"/>